<feature type="domain" description="N-acetyltransferase" evidence="1">
    <location>
        <begin position="30"/>
        <end position="170"/>
    </location>
</feature>
<dbReference type="InterPro" id="IPR051531">
    <property type="entry name" value="N-acetyltransferase"/>
</dbReference>
<dbReference type="Proteomes" id="UP000183018">
    <property type="component" value="Unassembled WGS sequence"/>
</dbReference>
<dbReference type="InterPro" id="IPR000182">
    <property type="entry name" value="GNAT_dom"/>
</dbReference>
<dbReference type="OrthoDB" id="9804153at2"/>
<dbReference type="EMBL" id="FORC01000002">
    <property type="protein sequence ID" value="SFI73193.1"/>
    <property type="molecule type" value="Genomic_DNA"/>
</dbReference>
<dbReference type="STRING" id="289370.SAMN05216602_2574"/>
<reference evidence="3" key="1">
    <citation type="submission" date="2016-10" db="EMBL/GenBank/DDBJ databases">
        <authorList>
            <person name="Varghese N."/>
            <person name="Submissions S."/>
        </authorList>
    </citation>
    <scope>NUCLEOTIDE SEQUENCE [LARGE SCALE GENOMIC DNA]</scope>
    <source>
        <strain evidence="3">LMG 22563</strain>
    </source>
</reference>
<organism evidence="2 3">
    <name type="scientific">Phytopseudomonas argentinensis</name>
    <dbReference type="NCBI Taxonomy" id="289370"/>
    <lineage>
        <taxon>Bacteria</taxon>
        <taxon>Pseudomonadati</taxon>
        <taxon>Pseudomonadota</taxon>
        <taxon>Gammaproteobacteria</taxon>
        <taxon>Pseudomonadales</taxon>
        <taxon>Pseudomonadaceae</taxon>
        <taxon>Phytopseudomonas</taxon>
    </lineage>
</organism>
<evidence type="ECO:0000313" key="2">
    <source>
        <dbReference type="EMBL" id="SFI73193.1"/>
    </source>
</evidence>
<dbReference type="PANTHER" id="PTHR43792">
    <property type="entry name" value="GNAT FAMILY, PUTATIVE (AFU_ORTHOLOGUE AFUA_3G00765)-RELATED-RELATED"/>
    <property type="match status" value="1"/>
</dbReference>
<dbReference type="InterPro" id="IPR016181">
    <property type="entry name" value="Acyl_CoA_acyltransferase"/>
</dbReference>
<dbReference type="SUPFAM" id="SSF55729">
    <property type="entry name" value="Acyl-CoA N-acyltransferases (Nat)"/>
    <property type="match status" value="1"/>
</dbReference>
<name>A0A1I3KL16_9GAMM</name>
<proteinExistence type="predicted"/>
<dbReference type="Pfam" id="PF13302">
    <property type="entry name" value="Acetyltransf_3"/>
    <property type="match status" value="1"/>
</dbReference>
<gene>
    <name evidence="2" type="ORF">SAMN05216602_2574</name>
</gene>
<sequence length="201" mass="22961">MTNEAATGTIGRYASPWIARMPFPSLHTPRLLLQPLQLADAEQIQPLFAQWEVVRYLNAQVPWPCPADGALRYLRDVALPAMAAGTEWHWTLRLLDEPEEVIGVVSLMDTPGNNRGFWIAPAWQRQGLMSEACVAVNRYWFEVLQRPLMQVPKAVDNIASQRLSMREGMRLMETGESDYVCGRLPSQIWALSREEWLNRQT</sequence>
<dbReference type="Gene3D" id="3.40.630.30">
    <property type="match status" value="1"/>
</dbReference>
<evidence type="ECO:0000313" key="3">
    <source>
        <dbReference type="Proteomes" id="UP000183018"/>
    </source>
</evidence>
<dbReference type="PANTHER" id="PTHR43792:SF16">
    <property type="entry name" value="N-ACETYLTRANSFERASE DOMAIN-CONTAINING PROTEIN"/>
    <property type="match status" value="1"/>
</dbReference>
<evidence type="ECO:0000259" key="1">
    <source>
        <dbReference type="Pfam" id="PF13302"/>
    </source>
</evidence>
<keyword evidence="2" id="KW-0808">Transferase</keyword>
<dbReference type="AlphaFoldDB" id="A0A1I3KL16"/>
<keyword evidence="3" id="KW-1185">Reference proteome</keyword>
<dbReference type="GO" id="GO:0016747">
    <property type="term" value="F:acyltransferase activity, transferring groups other than amino-acyl groups"/>
    <property type="evidence" value="ECO:0007669"/>
    <property type="project" value="InterPro"/>
</dbReference>
<protein>
    <submittedName>
        <fullName evidence="2">Protein N-acetyltransferase, RimJ/RimL family</fullName>
    </submittedName>
</protein>
<accession>A0A1I3KL16</accession>